<dbReference type="InterPro" id="IPR013022">
    <property type="entry name" value="Xyl_isomerase-like_TIM-brl"/>
</dbReference>
<dbReference type="Proteomes" id="UP000677305">
    <property type="component" value="Chromosome"/>
</dbReference>
<dbReference type="EMBL" id="CP058561">
    <property type="protein sequence ID" value="QUH27977.1"/>
    <property type="molecule type" value="Genomic_DNA"/>
</dbReference>
<dbReference type="KEGG" id="vgu:HYG85_03220"/>
<dbReference type="PANTHER" id="PTHR12110">
    <property type="entry name" value="HYDROXYPYRUVATE ISOMERASE"/>
    <property type="match status" value="1"/>
</dbReference>
<sequence length="293" mass="33890">MKVGLITNSLAWAGMKDLKEISNWACDNGFKDLEVGPTIELDEKIFSDIKKEGKIDISALIYCRNFLDEENNVGDEHKKQLIRRIEFAGKLGIEKVICSTGVTKDAYYGARFNPEKSVEAVTEWLKELAEYAERNNVKIAIENCPMMGNIAISPYMWDILFDKVDSDKIGLAFDPSHMIWQFMSPYENIIKYRSKIFHFHGKDTEILYDNLKKVGILHNITEETNFFEHQWWRHRLVGLGDIDWNKIVANLYEIGYKGTISIEHEDPVWDGTLDKVEKGLIRAKNHIERIIEG</sequence>
<dbReference type="InterPro" id="IPR050312">
    <property type="entry name" value="IolE/XylAMocC-like"/>
</dbReference>
<dbReference type="InterPro" id="IPR036237">
    <property type="entry name" value="Xyl_isomerase-like_sf"/>
</dbReference>
<proteinExistence type="predicted"/>
<dbReference type="RefSeq" id="WP_212692258.1">
    <property type="nucleotide sequence ID" value="NZ_CP058561.1"/>
</dbReference>
<evidence type="ECO:0000313" key="2">
    <source>
        <dbReference type="EMBL" id="QUH27977.1"/>
    </source>
</evidence>
<dbReference type="SUPFAM" id="SSF51658">
    <property type="entry name" value="Xylose isomerase-like"/>
    <property type="match status" value="1"/>
</dbReference>
<accession>A0A8J8M7S4</accession>
<keyword evidence="3" id="KW-1185">Reference proteome</keyword>
<feature type="domain" description="Xylose isomerase-like TIM barrel" evidence="1">
    <location>
        <begin position="51"/>
        <end position="268"/>
    </location>
</feature>
<protein>
    <submittedName>
        <fullName evidence="2">Sugar phosphate isomerase/epimerase</fullName>
    </submittedName>
</protein>
<dbReference type="PANTHER" id="PTHR12110:SF21">
    <property type="entry name" value="XYLOSE ISOMERASE-LIKE TIM BARREL DOMAIN-CONTAINING PROTEIN"/>
    <property type="match status" value="1"/>
</dbReference>
<organism evidence="2 3">
    <name type="scientific">Vallitalea guaymasensis</name>
    <dbReference type="NCBI Taxonomy" id="1185412"/>
    <lineage>
        <taxon>Bacteria</taxon>
        <taxon>Bacillati</taxon>
        <taxon>Bacillota</taxon>
        <taxon>Clostridia</taxon>
        <taxon>Lachnospirales</taxon>
        <taxon>Vallitaleaceae</taxon>
        <taxon>Vallitalea</taxon>
    </lineage>
</organism>
<dbReference type="AlphaFoldDB" id="A0A8J8M7S4"/>
<evidence type="ECO:0000313" key="3">
    <source>
        <dbReference type="Proteomes" id="UP000677305"/>
    </source>
</evidence>
<dbReference type="Pfam" id="PF01261">
    <property type="entry name" value="AP_endonuc_2"/>
    <property type="match status" value="1"/>
</dbReference>
<reference evidence="2 3" key="1">
    <citation type="submission" date="2020-07" db="EMBL/GenBank/DDBJ databases">
        <title>Vallitalea guaymasensis genome.</title>
        <authorList>
            <person name="Postec A."/>
        </authorList>
    </citation>
    <scope>NUCLEOTIDE SEQUENCE [LARGE SCALE GENOMIC DNA]</scope>
    <source>
        <strain evidence="2 3">Ra1766G1</strain>
    </source>
</reference>
<evidence type="ECO:0000259" key="1">
    <source>
        <dbReference type="Pfam" id="PF01261"/>
    </source>
</evidence>
<gene>
    <name evidence="2" type="ORF">HYG85_03220</name>
</gene>
<name>A0A8J8M7S4_9FIRM</name>
<dbReference type="GO" id="GO:0016853">
    <property type="term" value="F:isomerase activity"/>
    <property type="evidence" value="ECO:0007669"/>
    <property type="project" value="UniProtKB-KW"/>
</dbReference>
<keyword evidence="2" id="KW-0413">Isomerase</keyword>
<dbReference type="Gene3D" id="3.20.20.150">
    <property type="entry name" value="Divalent-metal-dependent TIM barrel enzymes"/>
    <property type="match status" value="1"/>
</dbReference>